<dbReference type="Pfam" id="PF13581">
    <property type="entry name" value="HATPase_c_2"/>
    <property type="match status" value="1"/>
</dbReference>
<sequence>MIVSVILNRGIGNDDNGGDPAPHREHANDTLALIPAGATLLEHPFTMSDLARLRLLVTRRAEDAGLCEPRLSDFVLAVHEVASNAVVHGGGKGRLHLALADAGLRCAITDSGPGLSCPEPCESASLPDTDEAEDGRGLWLAQALADRCEVTVRENGTTVTLVAFLS</sequence>
<keyword evidence="1" id="KW-0418">Kinase</keyword>
<keyword evidence="4" id="KW-1185">Reference proteome</keyword>
<dbReference type="GO" id="GO:0005524">
    <property type="term" value="F:ATP binding"/>
    <property type="evidence" value="ECO:0007669"/>
    <property type="project" value="UniProtKB-KW"/>
</dbReference>
<dbReference type="RefSeq" id="WP_397715650.1">
    <property type="nucleotide sequence ID" value="NZ_JBIRGN010000005.1"/>
</dbReference>
<keyword evidence="3" id="KW-0547">Nucleotide-binding</keyword>
<keyword evidence="1" id="KW-0723">Serine/threonine-protein kinase</keyword>
<reference evidence="3 4" key="1">
    <citation type="submission" date="2024-10" db="EMBL/GenBank/DDBJ databases">
        <title>The Natural Products Discovery Center: Release of the First 8490 Sequenced Strains for Exploring Actinobacteria Biosynthetic Diversity.</title>
        <authorList>
            <person name="Kalkreuter E."/>
            <person name="Kautsar S.A."/>
            <person name="Yang D."/>
            <person name="Bader C.D."/>
            <person name="Teijaro C.N."/>
            <person name="Fluegel L."/>
            <person name="Davis C.M."/>
            <person name="Simpson J.R."/>
            <person name="Lauterbach L."/>
            <person name="Steele A.D."/>
            <person name="Gui C."/>
            <person name="Meng S."/>
            <person name="Li G."/>
            <person name="Viehrig K."/>
            <person name="Ye F."/>
            <person name="Su P."/>
            <person name="Kiefer A.F."/>
            <person name="Nichols A."/>
            <person name="Cepeda A.J."/>
            <person name="Yan W."/>
            <person name="Fan B."/>
            <person name="Jiang Y."/>
            <person name="Adhikari A."/>
            <person name="Zheng C.-J."/>
            <person name="Schuster L."/>
            <person name="Cowan T.M."/>
            <person name="Smanski M.J."/>
            <person name="Chevrette M.G."/>
            <person name="De Carvalho L.P.S."/>
            <person name="Shen B."/>
        </authorList>
    </citation>
    <scope>NUCLEOTIDE SEQUENCE [LARGE SCALE GENOMIC DNA]</scope>
    <source>
        <strain evidence="3 4">NPDC017990</strain>
    </source>
</reference>
<organism evidence="3 4">
    <name type="scientific">Streptomyces longisporoflavus</name>
    <dbReference type="NCBI Taxonomy" id="28044"/>
    <lineage>
        <taxon>Bacteria</taxon>
        <taxon>Bacillati</taxon>
        <taxon>Actinomycetota</taxon>
        <taxon>Actinomycetes</taxon>
        <taxon>Kitasatosporales</taxon>
        <taxon>Streptomycetaceae</taxon>
        <taxon>Streptomyces</taxon>
    </lineage>
</organism>
<evidence type="ECO:0000313" key="4">
    <source>
        <dbReference type="Proteomes" id="UP001610818"/>
    </source>
</evidence>
<dbReference type="Proteomes" id="UP001610818">
    <property type="component" value="Unassembled WGS sequence"/>
</dbReference>
<dbReference type="SUPFAM" id="SSF55874">
    <property type="entry name" value="ATPase domain of HSP90 chaperone/DNA topoisomerase II/histidine kinase"/>
    <property type="match status" value="1"/>
</dbReference>
<dbReference type="Gene3D" id="3.30.565.10">
    <property type="entry name" value="Histidine kinase-like ATPase, C-terminal domain"/>
    <property type="match status" value="1"/>
</dbReference>
<dbReference type="PANTHER" id="PTHR35526">
    <property type="entry name" value="ANTI-SIGMA-F FACTOR RSBW-RELATED"/>
    <property type="match status" value="1"/>
</dbReference>
<feature type="domain" description="Histidine kinase/HSP90-like ATPase" evidence="2">
    <location>
        <begin position="47"/>
        <end position="162"/>
    </location>
</feature>
<comment type="caution">
    <text evidence="3">The sequence shown here is derived from an EMBL/GenBank/DDBJ whole genome shotgun (WGS) entry which is preliminary data.</text>
</comment>
<keyword evidence="3" id="KW-0067">ATP-binding</keyword>
<dbReference type="InterPro" id="IPR050267">
    <property type="entry name" value="Anti-sigma-factor_SerPK"/>
</dbReference>
<gene>
    <name evidence="3" type="ORF">ACH4F9_29755</name>
</gene>
<dbReference type="CDD" id="cd16936">
    <property type="entry name" value="HATPase_RsbW-like"/>
    <property type="match status" value="1"/>
</dbReference>
<evidence type="ECO:0000313" key="3">
    <source>
        <dbReference type="EMBL" id="MFH8549214.1"/>
    </source>
</evidence>
<accession>A0ABW7QXL2</accession>
<dbReference type="InterPro" id="IPR003594">
    <property type="entry name" value="HATPase_dom"/>
</dbReference>
<dbReference type="EMBL" id="JBIRGQ010000005">
    <property type="protein sequence ID" value="MFH8549214.1"/>
    <property type="molecule type" value="Genomic_DNA"/>
</dbReference>
<dbReference type="PANTHER" id="PTHR35526:SF3">
    <property type="entry name" value="ANTI-SIGMA-F FACTOR RSBW"/>
    <property type="match status" value="1"/>
</dbReference>
<evidence type="ECO:0000259" key="2">
    <source>
        <dbReference type="Pfam" id="PF13581"/>
    </source>
</evidence>
<evidence type="ECO:0000256" key="1">
    <source>
        <dbReference type="ARBA" id="ARBA00022527"/>
    </source>
</evidence>
<proteinExistence type="predicted"/>
<protein>
    <submittedName>
        <fullName evidence="3">ATP-binding protein</fullName>
    </submittedName>
</protein>
<name>A0ABW7QXL2_9ACTN</name>
<keyword evidence="1" id="KW-0808">Transferase</keyword>
<dbReference type="InterPro" id="IPR036890">
    <property type="entry name" value="HATPase_C_sf"/>
</dbReference>